<keyword evidence="1" id="KW-0472">Membrane</keyword>
<evidence type="ECO:0000313" key="2">
    <source>
        <dbReference type="EMBL" id="ATA86594.1"/>
    </source>
</evidence>
<accession>A0A250FNC5</accession>
<reference evidence="3" key="1">
    <citation type="submission" date="2017-06" db="EMBL/GenBank/DDBJ databases">
        <title>Capnocytophaga spp. assemblies.</title>
        <authorList>
            <person name="Gulvik C.A."/>
        </authorList>
    </citation>
    <scope>NUCLEOTIDE SEQUENCE [LARGE SCALE GENOMIC DNA]</scope>
    <source>
        <strain evidence="3">H1496</strain>
    </source>
</reference>
<evidence type="ECO:0000313" key="3">
    <source>
        <dbReference type="Proteomes" id="UP000217250"/>
    </source>
</evidence>
<feature type="transmembrane region" description="Helical" evidence="1">
    <location>
        <begin position="12"/>
        <end position="32"/>
    </location>
</feature>
<keyword evidence="1" id="KW-1133">Transmembrane helix</keyword>
<dbReference type="GeneID" id="84807938"/>
<dbReference type="RefSeq" id="WP_095909950.1">
    <property type="nucleotide sequence ID" value="NZ_CP022386.1"/>
</dbReference>
<protein>
    <submittedName>
        <fullName evidence="2">TIGR02117 family protein</fullName>
    </submittedName>
</protein>
<dbReference type="OrthoDB" id="211174at2"/>
<organism evidence="2 3">
    <name type="scientific">Capnocytophaga gingivalis</name>
    <dbReference type="NCBI Taxonomy" id="1017"/>
    <lineage>
        <taxon>Bacteria</taxon>
        <taxon>Pseudomonadati</taxon>
        <taxon>Bacteroidota</taxon>
        <taxon>Flavobacteriia</taxon>
        <taxon>Flavobacteriales</taxon>
        <taxon>Flavobacteriaceae</taxon>
        <taxon>Capnocytophaga</taxon>
    </lineage>
</organism>
<sequence length="228" mass="25926">MKIILKTLKYLAYSILGLVAFLLLYLLSAVILSRIEVNAKEVSTEEETIWVLSNGAHTDIIMPVKNDLFDWQNIVSQQDTRWKGQSPYIALGWGCRKFYLETPTWADLKFTTAFQAVTGQGGTLMHATFYEEIPSSDMIAALSVSQAQYKKLAEHISQTFVLKEGKALLVPTDAVYGDTDAFYEAKGHYQLFFTCNSWTNKMLKNSGIRACVWTPFAFDIMRNYQEKN</sequence>
<name>A0A250FNC5_9FLAO</name>
<dbReference type="EMBL" id="CP022386">
    <property type="protein sequence ID" value="ATA86594.1"/>
    <property type="molecule type" value="Genomic_DNA"/>
</dbReference>
<gene>
    <name evidence="2" type="ORF">CGC50_05090</name>
</gene>
<dbReference type="InterPro" id="IPR011727">
    <property type="entry name" value="CHP02117"/>
</dbReference>
<dbReference type="KEGG" id="cgh:CGC50_05090"/>
<dbReference type="AlphaFoldDB" id="A0A250FNC5"/>
<proteinExistence type="predicted"/>
<keyword evidence="1" id="KW-0812">Transmembrane</keyword>
<evidence type="ECO:0000256" key="1">
    <source>
        <dbReference type="SAM" id="Phobius"/>
    </source>
</evidence>
<dbReference type="NCBIfam" id="TIGR02117">
    <property type="entry name" value="chp_urease_rgn"/>
    <property type="match status" value="1"/>
</dbReference>
<dbReference type="Pfam" id="PF09601">
    <property type="entry name" value="DUF2459"/>
    <property type="match status" value="1"/>
</dbReference>
<dbReference type="Proteomes" id="UP000217250">
    <property type="component" value="Chromosome"/>
</dbReference>